<dbReference type="RefSeq" id="WP_258819461.1">
    <property type="nucleotide sequence ID" value="NZ_JANUGW010000026.1"/>
</dbReference>
<reference evidence="2 3" key="1">
    <citation type="submission" date="2022-08" db="EMBL/GenBank/DDBJ databases">
        <title>Reclassification of Massilia species as members of the genera Telluria, Duganella, Pseudoduganella, Mokoshia gen. nov. and Zemynaea gen. nov. using orthogonal and non-orthogonal genome-based approaches.</title>
        <authorList>
            <person name="Bowman J.P."/>
        </authorList>
    </citation>
    <scope>NUCLEOTIDE SEQUENCE [LARGE SCALE GENOMIC DNA]</scope>
    <source>
        <strain evidence="2 3">JCM 31316</strain>
    </source>
</reference>
<evidence type="ECO:0000313" key="3">
    <source>
        <dbReference type="Proteomes" id="UP001204151"/>
    </source>
</evidence>
<feature type="region of interest" description="Disordered" evidence="1">
    <location>
        <begin position="1"/>
        <end position="22"/>
    </location>
</feature>
<feature type="compositionally biased region" description="Low complexity" evidence="1">
    <location>
        <begin position="7"/>
        <end position="22"/>
    </location>
</feature>
<sequence length="190" mass="20143">MKRHTITEGAATTAGGKVTGASSSGAINGARIALENDPVYCPACNSTGRIACAGARLNERWNGIQVALENDLCVCKCHPYPRLIPSQTVRYQVVSDDAGSQKVAGGSETTSKAAAAEQPASYDQHFHVKDEAGQPLADFPYVIELSSGRRVEGRTDRDGKTATVAASNAEHATLIVYARETTPLNPAWDR</sequence>
<dbReference type="Proteomes" id="UP001204151">
    <property type="component" value="Unassembled WGS sequence"/>
</dbReference>
<accession>A0ABT1ZYB3</accession>
<organism evidence="2 3">
    <name type="scientific">Massilia pinisoli</name>
    <dbReference type="NCBI Taxonomy" id="1772194"/>
    <lineage>
        <taxon>Bacteria</taxon>
        <taxon>Pseudomonadati</taxon>
        <taxon>Pseudomonadota</taxon>
        <taxon>Betaproteobacteria</taxon>
        <taxon>Burkholderiales</taxon>
        <taxon>Oxalobacteraceae</taxon>
        <taxon>Telluria group</taxon>
        <taxon>Massilia</taxon>
    </lineage>
</organism>
<comment type="caution">
    <text evidence="2">The sequence shown here is derived from an EMBL/GenBank/DDBJ whole genome shotgun (WGS) entry which is preliminary data.</text>
</comment>
<keyword evidence="3" id="KW-1185">Reference proteome</keyword>
<evidence type="ECO:0000313" key="2">
    <source>
        <dbReference type="EMBL" id="MCS0584917.1"/>
    </source>
</evidence>
<dbReference type="EMBL" id="JANUGW010000026">
    <property type="protein sequence ID" value="MCS0584917.1"/>
    <property type="molecule type" value="Genomic_DNA"/>
</dbReference>
<gene>
    <name evidence="2" type="ORF">NX784_25340</name>
</gene>
<protein>
    <submittedName>
        <fullName evidence="2">PAAR domain-containing protein</fullName>
    </submittedName>
</protein>
<dbReference type="Pfam" id="PF05488">
    <property type="entry name" value="PAAR_motif"/>
    <property type="match status" value="1"/>
</dbReference>
<dbReference type="InterPro" id="IPR008727">
    <property type="entry name" value="PAAR_motif"/>
</dbReference>
<proteinExistence type="predicted"/>
<dbReference type="CDD" id="cd14744">
    <property type="entry name" value="PAAR_CT_2"/>
    <property type="match status" value="1"/>
</dbReference>
<name>A0ABT1ZYB3_9BURK</name>
<evidence type="ECO:0000256" key="1">
    <source>
        <dbReference type="SAM" id="MobiDB-lite"/>
    </source>
</evidence>